<comment type="caution">
    <text evidence="2">The sequence shown here is derived from an EMBL/GenBank/DDBJ whole genome shotgun (WGS) entry which is preliminary data.</text>
</comment>
<keyword evidence="1" id="KW-0460">Magnesium</keyword>
<sequence length="223" mass="23838">MSHSATVKSFAKYTSCDVADALIKLDVPGGGFLPGLTLWSPHRQSGQTRIVGPAFTVKYSSTSDGNATPKGGTGHFVDSVPSGAVILISCPENTINAYWGGLTTRRAQALGAVGTVIDGRLRDLEELRELEYPVYARDVAPTPPHGALYVSEPVTISQDGQDIIIQPEDWVIGDLNGVVCVPKRLVERTLELMRSLAETEKAMTAAIVNGASMTEAAKLWRNS</sequence>
<accession>A0AAE0DEH5</accession>
<dbReference type="PANTHER" id="PTHR33254">
    <property type="entry name" value="4-HYDROXY-4-METHYL-2-OXOGLUTARATE ALDOLASE 3-RELATED"/>
    <property type="match status" value="1"/>
</dbReference>
<protein>
    <submittedName>
        <fullName evidence="2">Ribonuclease e inhibitor rraa dimethylmenaquinone methyltransferase</fullName>
    </submittedName>
</protein>
<organism evidence="2 3">
    <name type="scientific">Colletotrichum kahawae</name>
    <name type="common">Coffee berry disease fungus</name>
    <dbReference type="NCBI Taxonomy" id="34407"/>
    <lineage>
        <taxon>Eukaryota</taxon>
        <taxon>Fungi</taxon>
        <taxon>Dikarya</taxon>
        <taxon>Ascomycota</taxon>
        <taxon>Pezizomycotina</taxon>
        <taxon>Sordariomycetes</taxon>
        <taxon>Hypocreomycetidae</taxon>
        <taxon>Glomerellales</taxon>
        <taxon>Glomerellaceae</taxon>
        <taxon>Colletotrichum</taxon>
        <taxon>Colletotrichum gloeosporioides species complex</taxon>
    </lineage>
</organism>
<dbReference type="InterPro" id="IPR005493">
    <property type="entry name" value="RraA/RraA-like"/>
</dbReference>
<dbReference type="CDD" id="cd16841">
    <property type="entry name" value="RraA_family"/>
    <property type="match status" value="1"/>
</dbReference>
<keyword evidence="3" id="KW-1185">Reference proteome</keyword>
<feature type="binding site" evidence="1">
    <location>
        <position position="123"/>
    </location>
    <ligand>
        <name>substrate</name>
    </ligand>
</feature>
<name>A0AAE0DEH5_COLKA</name>
<dbReference type="Pfam" id="PF03737">
    <property type="entry name" value="RraA-like"/>
    <property type="match status" value="1"/>
</dbReference>
<dbReference type="GO" id="GO:0046872">
    <property type="term" value="F:metal ion binding"/>
    <property type="evidence" value="ECO:0007669"/>
    <property type="project" value="UniProtKB-KW"/>
</dbReference>
<dbReference type="PANTHER" id="PTHR33254:SF28">
    <property type="entry name" value="4-HYDROXY-4-METHYL-2-OXOGLUTARATE ALDOLASE"/>
    <property type="match status" value="1"/>
</dbReference>
<reference evidence="2" key="1">
    <citation type="submission" date="2023-02" db="EMBL/GenBank/DDBJ databases">
        <title>Colletotrichum kahawae CIFC_Que2 genome sequencing and assembly.</title>
        <authorList>
            <person name="Baroncelli R."/>
        </authorList>
    </citation>
    <scope>NUCLEOTIDE SEQUENCE</scope>
    <source>
        <strain evidence="2">CIFC_Que2</strain>
    </source>
</reference>
<proteinExistence type="predicted"/>
<comment type="cofactor">
    <cofactor evidence="1">
        <name>Mg(2+)</name>
        <dbReference type="ChEBI" id="CHEBI:18420"/>
    </cofactor>
</comment>
<evidence type="ECO:0000313" key="3">
    <source>
        <dbReference type="Proteomes" id="UP001281614"/>
    </source>
</evidence>
<gene>
    <name evidence="2" type="ORF">CKAH01_00511</name>
</gene>
<evidence type="ECO:0000256" key="1">
    <source>
        <dbReference type="PIRSR" id="PIRSR605493-1"/>
    </source>
</evidence>
<dbReference type="GO" id="GO:0008948">
    <property type="term" value="F:oxaloacetate decarboxylase activity"/>
    <property type="evidence" value="ECO:0007669"/>
    <property type="project" value="TreeGrafter"/>
</dbReference>
<keyword evidence="1" id="KW-0479">Metal-binding</keyword>
<evidence type="ECO:0000313" key="2">
    <source>
        <dbReference type="EMBL" id="KAK2780567.1"/>
    </source>
</evidence>
<dbReference type="SUPFAM" id="SSF89562">
    <property type="entry name" value="RraA-like"/>
    <property type="match status" value="1"/>
</dbReference>
<dbReference type="Proteomes" id="UP001281614">
    <property type="component" value="Unassembled WGS sequence"/>
</dbReference>
<dbReference type="Gene3D" id="3.50.30.40">
    <property type="entry name" value="Ribonuclease E inhibitor RraA/RraA-like"/>
    <property type="match status" value="1"/>
</dbReference>
<dbReference type="GO" id="GO:0047443">
    <property type="term" value="F:4-hydroxy-4-methyl-2-oxoglutarate aldolase activity"/>
    <property type="evidence" value="ECO:0007669"/>
    <property type="project" value="TreeGrafter"/>
</dbReference>
<dbReference type="AlphaFoldDB" id="A0AAE0DEH5"/>
<dbReference type="InterPro" id="IPR036704">
    <property type="entry name" value="RraA/RraA-like_sf"/>
</dbReference>
<dbReference type="EMBL" id="VYYT01000001">
    <property type="protein sequence ID" value="KAK2780567.1"/>
    <property type="molecule type" value="Genomic_DNA"/>
</dbReference>
<feature type="binding site" evidence="1">
    <location>
        <position position="122"/>
    </location>
    <ligand>
        <name>substrate</name>
    </ligand>
</feature>